<gene>
    <name evidence="2" type="ORF">KIL84_021725</name>
</gene>
<dbReference type="EMBL" id="JAHDVG010000472">
    <property type="protein sequence ID" value="KAH1179142.1"/>
    <property type="molecule type" value="Genomic_DNA"/>
</dbReference>
<keyword evidence="3" id="KW-1185">Reference proteome</keyword>
<proteinExistence type="predicted"/>
<name>A0A9D4AWM4_9SAUR</name>
<dbReference type="Proteomes" id="UP000827986">
    <property type="component" value="Unassembled WGS sequence"/>
</dbReference>
<feature type="compositionally biased region" description="Low complexity" evidence="1">
    <location>
        <begin position="181"/>
        <end position="202"/>
    </location>
</feature>
<dbReference type="AlphaFoldDB" id="A0A9D4AWM4"/>
<protein>
    <submittedName>
        <fullName evidence="2">Uncharacterized protein</fullName>
    </submittedName>
</protein>
<organism evidence="2 3">
    <name type="scientific">Mauremys mutica</name>
    <name type="common">yellowpond turtle</name>
    <dbReference type="NCBI Taxonomy" id="74926"/>
    <lineage>
        <taxon>Eukaryota</taxon>
        <taxon>Metazoa</taxon>
        <taxon>Chordata</taxon>
        <taxon>Craniata</taxon>
        <taxon>Vertebrata</taxon>
        <taxon>Euteleostomi</taxon>
        <taxon>Archelosauria</taxon>
        <taxon>Testudinata</taxon>
        <taxon>Testudines</taxon>
        <taxon>Cryptodira</taxon>
        <taxon>Durocryptodira</taxon>
        <taxon>Testudinoidea</taxon>
        <taxon>Geoemydidae</taxon>
        <taxon>Geoemydinae</taxon>
        <taxon>Mauremys</taxon>
    </lineage>
</organism>
<feature type="compositionally biased region" description="Basic and acidic residues" evidence="1">
    <location>
        <begin position="121"/>
        <end position="134"/>
    </location>
</feature>
<sequence length="202" mass="21301">MQPSFLSCRQSLLLAAQLTPSFQLLLHPLQRGQPRALPWHGVRAEGLRVPAGGPLTARGQPCLYDSAARGDRNCQAGVGQTANIGKEPSNVPELSRGQGRAAGPSLWRGPGRAGPMSPGEVRGREEQWRPRKLQDRPLLGSATLSPLVLLAAPCWHTQCVQHWLTSACLETGQAEAAPQKPAGETGAGAPTAALAADAHPSR</sequence>
<evidence type="ECO:0000313" key="2">
    <source>
        <dbReference type="EMBL" id="KAH1179142.1"/>
    </source>
</evidence>
<feature type="region of interest" description="Disordered" evidence="1">
    <location>
        <begin position="174"/>
        <end position="202"/>
    </location>
</feature>
<evidence type="ECO:0000313" key="3">
    <source>
        <dbReference type="Proteomes" id="UP000827986"/>
    </source>
</evidence>
<evidence type="ECO:0000256" key="1">
    <source>
        <dbReference type="SAM" id="MobiDB-lite"/>
    </source>
</evidence>
<feature type="region of interest" description="Disordered" evidence="1">
    <location>
        <begin position="78"/>
        <end position="134"/>
    </location>
</feature>
<comment type="caution">
    <text evidence="2">The sequence shown here is derived from an EMBL/GenBank/DDBJ whole genome shotgun (WGS) entry which is preliminary data.</text>
</comment>
<accession>A0A9D4AWM4</accession>
<reference evidence="2" key="1">
    <citation type="submission" date="2021-09" db="EMBL/GenBank/DDBJ databases">
        <title>The genome of Mauremys mutica provides insights into the evolution of semi-aquatic lifestyle.</title>
        <authorList>
            <person name="Gong S."/>
            <person name="Gao Y."/>
        </authorList>
    </citation>
    <scope>NUCLEOTIDE SEQUENCE</scope>
    <source>
        <strain evidence="2">MM-2020</strain>
        <tissue evidence="2">Muscle</tissue>
    </source>
</reference>